<dbReference type="PROSITE" id="PS50990">
    <property type="entry name" value="PEPTIDASE_C39"/>
    <property type="match status" value="1"/>
</dbReference>
<keyword evidence="1" id="KW-1133">Transmembrane helix</keyword>
<reference evidence="3" key="1">
    <citation type="submission" date="2020-10" db="EMBL/GenBank/DDBJ databases">
        <authorList>
            <person name="Gilroy R."/>
        </authorList>
    </citation>
    <scope>NUCLEOTIDE SEQUENCE</scope>
    <source>
        <strain evidence="3">CHK195-11698</strain>
    </source>
</reference>
<dbReference type="GO" id="GO:0005524">
    <property type="term" value="F:ATP binding"/>
    <property type="evidence" value="ECO:0007669"/>
    <property type="project" value="InterPro"/>
</dbReference>
<proteinExistence type="predicted"/>
<dbReference type="GO" id="GO:0006508">
    <property type="term" value="P:proteolysis"/>
    <property type="evidence" value="ECO:0007669"/>
    <property type="project" value="InterPro"/>
</dbReference>
<evidence type="ECO:0000256" key="1">
    <source>
        <dbReference type="SAM" id="Phobius"/>
    </source>
</evidence>
<evidence type="ECO:0000259" key="2">
    <source>
        <dbReference type="PROSITE" id="PS50990"/>
    </source>
</evidence>
<protein>
    <recommendedName>
        <fullName evidence="2">Peptidase C39 domain-containing protein</fullName>
    </recommendedName>
</protein>
<feature type="transmembrane region" description="Helical" evidence="1">
    <location>
        <begin position="280"/>
        <end position="302"/>
    </location>
</feature>
<dbReference type="AlphaFoldDB" id="A0A9D1HQL0"/>
<feature type="transmembrane region" description="Helical" evidence="1">
    <location>
        <begin position="314"/>
        <end position="335"/>
    </location>
</feature>
<dbReference type="GO" id="GO:0016020">
    <property type="term" value="C:membrane"/>
    <property type="evidence" value="ECO:0007669"/>
    <property type="project" value="InterPro"/>
</dbReference>
<dbReference type="EMBL" id="DVMJ01000088">
    <property type="protein sequence ID" value="HIU14401.1"/>
    <property type="molecule type" value="Genomic_DNA"/>
</dbReference>
<feature type="transmembrane region" description="Helical" evidence="1">
    <location>
        <begin position="246"/>
        <end position="264"/>
    </location>
</feature>
<dbReference type="Pfam" id="PF03412">
    <property type="entry name" value="Peptidase_C39"/>
    <property type="match status" value="1"/>
</dbReference>
<dbReference type="Gene3D" id="3.90.70.10">
    <property type="entry name" value="Cysteine proteinases"/>
    <property type="match status" value="1"/>
</dbReference>
<dbReference type="GO" id="GO:0008233">
    <property type="term" value="F:peptidase activity"/>
    <property type="evidence" value="ECO:0007669"/>
    <property type="project" value="InterPro"/>
</dbReference>
<organism evidence="3 4">
    <name type="scientific">Candidatus Fimiplasma intestinipullorum</name>
    <dbReference type="NCBI Taxonomy" id="2840825"/>
    <lineage>
        <taxon>Bacteria</taxon>
        <taxon>Bacillati</taxon>
        <taxon>Bacillota</taxon>
        <taxon>Clostridia</taxon>
        <taxon>Eubacteriales</taxon>
        <taxon>Candidatus Fimiplasma</taxon>
    </lineage>
</organism>
<sequence length="540" mass="63046">MHWYPLYLTQDPQKTAFCCLQSVLAHHRYRHDWRWMLKDIGEHAWGLDGLLHLLTLYGIDYTAFSSIEEALAHRCFPIIANLGDHFVLVMRSGTKAVYLMDPLRGYRKMSLSSWKEKAIWQCLSIGFIGRYPYRHQSLWPLCLRQPRFLISFFLYLIGTMGYYLVLFHFHLTQTIWLDLGRGVENAAFLWVTAQGLFELMTQWQERWPSIRPYPIKQIIRQNLSFVAQLLWGLWLIESLVRAGRSALMAMLYGLLLAGLSHYLWHRWQPADRHCLESSSFWNYLGGLGLMLSIHLGLVIGYFGWTSSWIETQALLYIGLTGLGWHWISIGFHLACTQLADWQYWLETKKKEAPLESLEEIRFYQATKLISMSVSGGFSSDHYLLPLMMLGKGMPSPEWQVYINGHRADTYSMSDYHCIIRYFDYFCLDESESLRDYLGEAGVKLAWQYQLLKEELLINLQLPFLSFEAKELAGFIHHYLADGKLMICVHCLDHLQADSLEKVIRLIQEQNERWVILVNPQIKLVNPSFEYAIMGHEEGGS</sequence>
<name>A0A9D1HQL0_9FIRM</name>
<feature type="transmembrane region" description="Helical" evidence="1">
    <location>
        <begin position="148"/>
        <end position="171"/>
    </location>
</feature>
<gene>
    <name evidence="3" type="ORF">IAD15_10095</name>
</gene>
<feature type="domain" description="Peptidase C39" evidence="2">
    <location>
        <begin position="9"/>
        <end position="125"/>
    </location>
</feature>
<dbReference type="Proteomes" id="UP000824175">
    <property type="component" value="Unassembled WGS sequence"/>
</dbReference>
<accession>A0A9D1HQL0</accession>
<evidence type="ECO:0000313" key="4">
    <source>
        <dbReference type="Proteomes" id="UP000824175"/>
    </source>
</evidence>
<evidence type="ECO:0000313" key="3">
    <source>
        <dbReference type="EMBL" id="HIU14401.1"/>
    </source>
</evidence>
<comment type="caution">
    <text evidence="3">The sequence shown here is derived from an EMBL/GenBank/DDBJ whole genome shotgun (WGS) entry which is preliminary data.</text>
</comment>
<keyword evidence="1" id="KW-0812">Transmembrane</keyword>
<dbReference type="InterPro" id="IPR005074">
    <property type="entry name" value="Peptidase_C39"/>
</dbReference>
<reference evidence="3" key="2">
    <citation type="journal article" date="2021" name="PeerJ">
        <title>Extensive microbial diversity within the chicken gut microbiome revealed by metagenomics and culture.</title>
        <authorList>
            <person name="Gilroy R."/>
            <person name="Ravi A."/>
            <person name="Getino M."/>
            <person name="Pursley I."/>
            <person name="Horton D.L."/>
            <person name="Alikhan N.F."/>
            <person name="Baker D."/>
            <person name="Gharbi K."/>
            <person name="Hall N."/>
            <person name="Watson M."/>
            <person name="Adriaenssens E.M."/>
            <person name="Foster-Nyarko E."/>
            <person name="Jarju S."/>
            <person name="Secka A."/>
            <person name="Antonio M."/>
            <person name="Oren A."/>
            <person name="Chaudhuri R.R."/>
            <person name="La Ragione R."/>
            <person name="Hildebrand F."/>
            <person name="Pallen M.J."/>
        </authorList>
    </citation>
    <scope>NUCLEOTIDE SEQUENCE</scope>
    <source>
        <strain evidence="3">CHK195-11698</strain>
    </source>
</reference>
<keyword evidence="1" id="KW-0472">Membrane</keyword>